<dbReference type="PROSITE" id="PS51935">
    <property type="entry name" value="NLPC_P60"/>
    <property type="match status" value="1"/>
</dbReference>
<evidence type="ECO:0000256" key="5">
    <source>
        <dbReference type="SAM" id="Coils"/>
    </source>
</evidence>
<evidence type="ECO:0000256" key="1">
    <source>
        <dbReference type="ARBA" id="ARBA00007074"/>
    </source>
</evidence>
<dbReference type="SUPFAM" id="SSF54001">
    <property type="entry name" value="Cysteine proteinases"/>
    <property type="match status" value="1"/>
</dbReference>
<dbReference type="InterPro" id="IPR038765">
    <property type="entry name" value="Papain-like_cys_pep_sf"/>
</dbReference>
<dbReference type="Gene3D" id="3.90.1720.10">
    <property type="entry name" value="endopeptidase domain like (from Nostoc punctiforme)"/>
    <property type="match status" value="1"/>
</dbReference>
<proteinExistence type="inferred from homology"/>
<evidence type="ECO:0000259" key="8">
    <source>
        <dbReference type="PROSITE" id="PS51935"/>
    </source>
</evidence>
<keyword evidence="2" id="KW-0645">Protease</keyword>
<comment type="caution">
    <text evidence="9">The sequence shown here is derived from an EMBL/GenBank/DDBJ whole genome shotgun (WGS) entry which is preliminary data.</text>
</comment>
<dbReference type="PANTHER" id="PTHR47359">
    <property type="entry name" value="PEPTIDOGLYCAN DL-ENDOPEPTIDASE CWLO"/>
    <property type="match status" value="1"/>
</dbReference>
<evidence type="ECO:0000256" key="4">
    <source>
        <dbReference type="ARBA" id="ARBA00022807"/>
    </source>
</evidence>
<feature type="coiled-coil region" evidence="5">
    <location>
        <begin position="179"/>
        <end position="217"/>
    </location>
</feature>
<keyword evidence="4" id="KW-0788">Thiol protease</keyword>
<keyword evidence="7" id="KW-0732">Signal</keyword>
<reference evidence="10" key="1">
    <citation type="journal article" date="2019" name="Int. J. Syst. Evol. Microbiol.">
        <title>The Global Catalogue of Microorganisms (GCM) 10K type strain sequencing project: providing services to taxonomists for standard genome sequencing and annotation.</title>
        <authorList>
            <consortium name="The Broad Institute Genomics Platform"/>
            <consortium name="The Broad Institute Genome Sequencing Center for Infectious Disease"/>
            <person name="Wu L."/>
            <person name="Ma J."/>
        </authorList>
    </citation>
    <scope>NUCLEOTIDE SEQUENCE [LARGE SCALE GENOMIC DNA]</scope>
    <source>
        <strain evidence="10">JCM 16373</strain>
    </source>
</reference>
<evidence type="ECO:0000256" key="2">
    <source>
        <dbReference type="ARBA" id="ARBA00022670"/>
    </source>
</evidence>
<feature type="region of interest" description="Disordered" evidence="6">
    <location>
        <begin position="27"/>
        <end position="57"/>
    </location>
</feature>
<dbReference type="Pfam" id="PF00877">
    <property type="entry name" value="NLPC_P60"/>
    <property type="match status" value="1"/>
</dbReference>
<dbReference type="InterPro" id="IPR000064">
    <property type="entry name" value="NLP_P60_dom"/>
</dbReference>
<evidence type="ECO:0000256" key="3">
    <source>
        <dbReference type="ARBA" id="ARBA00022801"/>
    </source>
</evidence>
<evidence type="ECO:0000256" key="7">
    <source>
        <dbReference type="SAM" id="SignalP"/>
    </source>
</evidence>
<dbReference type="Proteomes" id="UP001501447">
    <property type="component" value="Unassembled WGS sequence"/>
</dbReference>
<comment type="similarity">
    <text evidence="1">Belongs to the peptidase C40 family.</text>
</comment>
<keyword evidence="3" id="KW-0378">Hydrolase</keyword>
<name>A0ABP6CA52_9ACTN</name>
<evidence type="ECO:0000256" key="6">
    <source>
        <dbReference type="SAM" id="MobiDB-lite"/>
    </source>
</evidence>
<keyword evidence="10" id="KW-1185">Reference proteome</keyword>
<feature type="domain" description="NlpC/P60" evidence="8">
    <location>
        <begin position="254"/>
        <end position="373"/>
    </location>
</feature>
<gene>
    <name evidence="9" type="ORF">GCM10009863_15440</name>
</gene>
<feature type="chain" id="PRO_5045393775" evidence="7">
    <location>
        <begin position="29"/>
        <end position="373"/>
    </location>
</feature>
<dbReference type="InterPro" id="IPR051794">
    <property type="entry name" value="PG_Endopeptidase_C40"/>
</dbReference>
<evidence type="ECO:0000313" key="9">
    <source>
        <dbReference type="EMBL" id="GAA2602900.1"/>
    </source>
</evidence>
<protein>
    <submittedName>
        <fullName evidence="9">NlpC/P60 family protein</fullName>
    </submittedName>
</protein>
<organism evidence="9 10">
    <name type="scientific">Streptomyces axinellae</name>
    <dbReference type="NCBI Taxonomy" id="552788"/>
    <lineage>
        <taxon>Bacteria</taxon>
        <taxon>Bacillati</taxon>
        <taxon>Actinomycetota</taxon>
        <taxon>Actinomycetes</taxon>
        <taxon>Kitasatosporales</taxon>
        <taxon>Streptomycetaceae</taxon>
        <taxon>Streptomyces</taxon>
    </lineage>
</organism>
<feature type="signal peptide" evidence="7">
    <location>
        <begin position="1"/>
        <end position="28"/>
    </location>
</feature>
<sequence>MARAGAEGLALLVAVCAVLGVMAPPGSAAPGTPSPEPGPSRGADPPEPGPATPGGRSVSALLGELRSLYQRTEAASEAYNGTEEKLKAQRAEVRRRQSALKRARGALATGRSRAGELARQQYRGDGAGLPPTLQVLLAPDPYRLIERSHLLNRAAQDQAVTVRQLAGGERRHAAAVRRARQALDRRRELTARKKGQRDQVRERLSEVEQLLSSLSGDQLTQLRRMERDRTDAAQRKLLASGTLGGPQSGAREPSALGQRALEYALEQLGKPYVWGAEGPGSFDCSGLTSKAWQHAHRAIPRTSQEQWRRLPRVPLNKLRPGDLVIYFAGATHVGMYAGAGRVVQAPRPGGVVKISPLADNPPIGAVRPDGARA</sequence>
<keyword evidence="5" id="KW-0175">Coiled coil</keyword>
<accession>A0ABP6CA52</accession>
<dbReference type="PANTHER" id="PTHR47359:SF3">
    <property type="entry name" value="NLP_P60 DOMAIN-CONTAINING PROTEIN-RELATED"/>
    <property type="match status" value="1"/>
</dbReference>
<dbReference type="EMBL" id="BAAARJ010000004">
    <property type="protein sequence ID" value="GAA2602900.1"/>
    <property type="molecule type" value="Genomic_DNA"/>
</dbReference>
<evidence type="ECO:0000313" key="10">
    <source>
        <dbReference type="Proteomes" id="UP001501447"/>
    </source>
</evidence>